<proteinExistence type="predicted"/>
<accession>A0A9E7HVH8</accession>
<feature type="transmembrane region" description="Helical" evidence="10">
    <location>
        <begin position="216"/>
        <end position="234"/>
    </location>
</feature>
<evidence type="ECO:0000256" key="4">
    <source>
        <dbReference type="ARBA" id="ARBA00022989"/>
    </source>
</evidence>
<evidence type="ECO:0000256" key="8">
    <source>
        <dbReference type="PROSITE-ProRule" id="PRU00175"/>
    </source>
</evidence>
<dbReference type="GO" id="GO:0061630">
    <property type="term" value="F:ubiquitin protein ligase activity"/>
    <property type="evidence" value="ECO:0007669"/>
    <property type="project" value="InterPro"/>
</dbReference>
<organism evidence="12 13">
    <name type="scientific">Musa troglodytarum</name>
    <name type="common">fe'i banana</name>
    <dbReference type="NCBI Taxonomy" id="320322"/>
    <lineage>
        <taxon>Eukaryota</taxon>
        <taxon>Viridiplantae</taxon>
        <taxon>Streptophyta</taxon>
        <taxon>Embryophyta</taxon>
        <taxon>Tracheophyta</taxon>
        <taxon>Spermatophyta</taxon>
        <taxon>Magnoliopsida</taxon>
        <taxon>Liliopsida</taxon>
        <taxon>Zingiberales</taxon>
        <taxon>Musaceae</taxon>
        <taxon>Musa</taxon>
    </lineage>
</organism>
<reference evidence="12" key="1">
    <citation type="submission" date="2022-05" db="EMBL/GenBank/DDBJ databases">
        <title>The Musa troglodytarum L. genome provides insights into the mechanism of non-climacteric behaviour and enrichment of carotenoids.</title>
        <authorList>
            <person name="Wang J."/>
        </authorList>
    </citation>
    <scope>NUCLEOTIDE SEQUENCE</scope>
    <source>
        <tissue evidence="12">Leaf</tissue>
    </source>
</reference>
<dbReference type="InterPro" id="IPR010652">
    <property type="entry name" value="DUF1232"/>
</dbReference>
<evidence type="ECO:0000256" key="3">
    <source>
        <dbReference type="ARBA" id="ARBA00022692"/>
    </source>
</evidence>
<comment type="subcellular location">
    <subcellularLocation>
        <location evidence="1">Endomembrane system</location>
        <topology evidence="1">Multi-pass membrane protein</topology>
    </subcellularLocation>
</comment>
<dbReference type="PROSITE" id="PS50089">
    <property type="entry name" value="ZF_RING_2"/>
    <property type="match status" value="1"/>
</dbReference>
<dbReference type="InterPro" id="IPR038896">
    <property type="entry name" value="RNF170"/>
</dbReference>
<dbReference type="Gene3D" id="3.30.40.10">
    <property type="entry name" value="Zinc/RING finger domain, C3HC4 (zinc finger)"/>
    <property type="match status" value="1"/>
</dbReference>
<feature type="transmembrane region" description="Helical" evidence="10">
    <location>
        <begin position="175"/>
        <end position="196"/>
    </location>
</feature>
<keyword evidence="8" id="KW-0479">Metal-binding</keyword>
<evidence type="ECO:0000313" key="13">
    <source>
        <dbReference type="Proteomes" id="UP001055439"/>
    </source>
</evidence>
<evidence type="ECO:0000256" key="1">
    <source>
        <dbReference type="ARBA" id="ARBA00004127"/>
    </source>
</evidence>
<dbReference type="GO" id="GO:0012505">
    <property type="term" value="C:endomembrane system"/>
    <property type="evidence" value="ECO:0007669"/>
    <property type="project" value="UniProtKB-SubCell"/>
</dbReference>
<evidence type="ECO:0000313" key="12">
    <source>
        <dbReference type="EMBL" id="URE37828.1"/>
    </source>
</evidence>
<dbReference type="PANTHER" id="PTHR22894:SF5">
    <property type="entry name" value="RING-TYPE DOMAIN-CONTAINING PROTEIN"/>
    <property type="match status" value="1"/>
</dbReference>
<dbReference type="SUPFAM" id="SSF57850">
    <property type="entry name" value="RING/U-box"/>
    <property type="match status" value="1"/>
</dbReference>
<evidence type="ECO:0000256" key="6">
    <source>
        <dbReference type="ARBA" id="ARBA00030110"/>
    </source>
</evidence>
<dbReference type="GO" id="GO:0008270">
    <property type="term" value="F:zinc ion binding"/>
    <property type="evidence" value="ECO:0007669"/>
    <property type="project" value="UniProtKB-KW"/>
</dbReference>
<keyword evidence="3 10" id="KW-0812">Transmembrane</keyword>
<evidence type="ECO:0000256" key="2">
    <source>
        <dbReference type="ARBA" id="ARBA00014068"/>
    </source>
</evidence>
<sequence length="241" mass="27353">MHCIDPDPSISDGPHNPSNLGRPELPNGVVSAYKQSTTGDDRGRVEREKGQAMSSPPVDDLCCVCHERFNLPCQANCSHWFCDSVFLGNCIMRVWSSGFTLQPCKCPLCRRLITLLLPGASLYQSYDREAYQVLRKIENYNRQFGRGSNGLIQRFQDLPFFLRRLLREWMDPQRALPLAFRARTVLSMLFSVIYVLSPLDIFPERIFGLVGFLDDLLVLVIVFLNLAAVYRALLLNRHGGA</sequence>
<dbReference type="InterPro" id="IPR013083">
    <property type="entry name" value="Znf_RING/FYVE/PHD"/>
</dbReference>
<feature type="domain" description="RING-type" evidence="11">
    <location>
        <begin position="62"/>
        <end position="110"/>
    </location>
</feature>
<keyword evidence="5 10" id="KW-0472">Membrane</keyword>
<keyword evidence="8" id="KW-0862">Zinc</keyword>
<gene>
    <name evidence="12" type="ORF">MUK42_17496</name>
</gene>
<evidence type="ECO:0000256" key="9">
    <source>
        <dbReference type="SAM" id="MobiDB-lite"/>
    </source>
</evidence>
<evidence type="ECO:0000256" key="7">
    <source>
        <dbReference type="ARBA" id="ARBA00031107"/>
    </source>
</evidence>
<evidence type="ECO:0000256" key="5">
    <source>
        <dbReference type="ARBA" id="ARBA00023136"/>
    </source>
</evidence>
<dbReference type="AlphaFoldDB" id="A0A9E7HVH8"/>
<keyword evidence="13" id="KW-1185">Reference proteome</keyword>
<evidence type="ECO:0000259" key="11">
    <source>
        <dbReference type="PROSITE" id="PS50089"/>
    </source>
</evidence>
<dbReference type="OrthoDB" id="9049620at2759"/>
<keyword evidence="4 10" id="KW-1133">Transmembrane helix</keyword>
<name>A0A9E7HVH8_9LILI</name>
<dbReference type="EMBL" id="CP097510">
    <property type="protein sequence ID" value="URE37828.1"/>
    <property type="molecule type" value="Genomic_DNA"/>
</dbReference>
<evidence type="ECO:0000256" key="10">
    <source>
        <dbReference type="SAM" id="Phobius"/>
    </source>
</evidence>
<protein>
    <recommendedName>
        <fullName evidence="2">E3 ubiquitin-protein ligase RNF170</fullName>
    </recommendedName>
    <alternativeName>
        <fullName evidence="7">RING finger protein 170</fullName>
    </alternativeName>
    <alternativeName>
        <fullName evidence="6">RING-type E3 ubiquitin transferase RNF170</fullName>
    </alternativeName>
</protein>
<dbReference type="Pfam" id="PF06803">
    <property type="entry name" value="DUF1232"/>
    <property type="match status" value="1"/>
</dbReference>
<feature type="compositionally biased region" description="Basic and acidic residues" evidence="9">
    <location>
        <begin position="39"/>
        <end position="50"/>
    </location>
</feature>
<feature type="region of interest" description="Disordered" evidence="9">
    <location>
        <begin position="1"/>
        <end position="54"/>
    </location>
</feature>
<dbReference type="Proteomes" id="UP001055439">
    <property type="component" value="Chromosome 8"/>
</dbReference>
<dbReference type="PANTHER" id="PTHR22894">
    <property type="entry name" value="RING-TYPE DOMAIN-CONTAINING PROTEIN"/>
    <property type="match status" value="1"/>
</dbReference>
<dbReference type="InterPro" id="IPR001841">
    <property type="entry name" value="Znf_RING"/>
</dbReference>
<keyword evidence="8" id="KW-0863">Zinc-finger</keyword>